<dbReference type="RefSeq" id="WP_327096130.1">
    <property type="nucleotide sequence ID" value="NZ_CP109149.1"/>
</dbReference>
<dbReference type="PANTHER" id="PTHR36510:SF1">
    <property type="entry name" value="GLUTAMATE--CYSTEINE LIGASE 2-RELATED"/>
    <property type="match status" value="1"/>
</dbReference>
<evidence type="ECO:0000313" key="6">
    <source>
        <dbReference type="EMBL" id="WUV42752.1"/>
    </source>
</evidence>
<keyword evidence="2 5" id="KW-0547">Nucleotide-binding</keyword>
<keyword evidence="1 5" id="KW-0436">Ligase</keyword>
<dbReference type="Pfam" id="PF04107">
    <property type="entry name" value="GCS2"/>
    <property type="match status" value="1"/>
</dbReference>
<evidence type="ECO:0000256" key="2">
    <source>
        <dbReference type="ARBA" id="ARBA00022741"/>
    </source>
</evidence>
<dbReference type="EC" id="6.3.2.2" evidence="5"/>
<protein>
    <recommendedName>
        <fullName evidence="5">Putative glutamate--cysteine ligase 2</fullName>
        <ecNumber evidence="5">6.3.2.2</ecNumber>
    </recommendedName>
    <alternativeName>
        <fullName evidence="5">Gamma-glutamylcysteine synthetase 2</fullName>
        <shortName evidence="5">GCS 2</shortName>
        <shortName evidence="5">Gamma-GCS 2</shortName>
    </alternativeName>
</protein>
<dbReference type="HAMAP" id="MF_01609">
    <property type="entry name" value="Glu_cys_ligase_2"/>
    <property type="match status" value="1"/>
</dbReference>
<proteinExistence type="inferred from homology"/>
<keyword evidence="7" id="KW-1185">Reference proteome</keyword>
<evidence type="ECO:0000256" key="5">
    <source>
        <dbReference type="HAMAP-Rule" id="MF_01609"/>
    </source>
</evidence>
<evidence type="ECO:0000256" key="1">
    <source>
        <dbReference type="ARBA" id="ARBA00022598"/>
    </source>
</evidence>
<dbReference type="Gene3D" id="3.30.590.20">
    <property type="match status" value="1"/>
</dbReference>
<organism evidence="6 7">
    <name type="scientific">Nocardia vinacea</name>
    <dbReference type="NCBI Taxonomy" id="96468"/>
    <lineage>
        <taxon>Bacteria</taxon>
        <taxon>Bacillati</taxon>
        <taxon>Actinomycetota</taxon>
        <taxon>Actinomycetes</taxon>
        <taxon>Mycobacteriales</taxon>
        <taxon>Nocardiaceae</taxon>
        <taxon>Nocardia</taxon>
    </lineage>
</organism>
<name>A0ABZ1YHR7_9NOCA</name>
<dbReference type="Proteomes" id="UP001432062">
    <property type="component" value="Chromosome"/>
</dbReference>
<comment type="catalytic activity">
    <reaction evidence="4 5">
        <text>L-cysteine + L-glutamate + ATP = gamma-L-glutamyl-L-cysteine + ADP + phosphate + H(+)</text>
        <dbReference type="Rhea" id="RHEA:13285"/>
        <dbReference type="ChEBI" id="CHEBI:15378"/>
        <dbReference type="ChEBI" id="CHEBI:29985"/>
        <dbReference type="ChEBI" id="CHEBI:30616"/>
        <dbReference type="ChEBI" id="CHEBI:35235"/>
        <dbReference type="ChEBI" id="CHEBI:43474"/>
        <dbReference type="ChEBI" id="CHEBI:58173"/>
        <dbReference type="ChEBI" id="CHEBI:456216"/>
        <dbReference type="EC" id="6.3.2.2"/>
    </reaction>
</comment>
<comment type="function">
    <text evidence="5">ATP-dependent carboxylate-amine ligase which exhibits weak glutamate--cysteine ligase activity.</text>
</comment>
<dbReference type="InterPro" id="IPR050141">
    <property type="entry name" value="GCL_type2/YbdK_subfam"/>
</dbReference>
<dbReference type="InterPro" id="IPR014746">
    <property type="entry name" value="Gln_synth/guanido_kin_cat_dom"/>
</dbReference>
<dbReference type="InterPro" id="IPR011793">
    <property type="entry name" value="YbdK"/>
</dbReference>
<dbReference type="EMBL" id="CP109441">
    <property type="protein sequence ID" value="WUV42752.1"/>
    <property type="molecule type" value="Genomic_DNA"/>
</dbReference>
<evidence type="ECO:0000313" key="7">
    <source>
        <dbReference type="Proteomes" id="UP001432062"/>
    </source>
</evidence>
<dbReference type="PANTHER" id="PTHR36510">
    <property type="entry name" value="GLUTAMATE--CYSTEINE LIGASE 2-RELATED"/>
    <property type="match status" value="1"/>
</dbReference>
<gene>
    <name evidence="6" type="ORF">OG563_26270</name>
</gene>
<evidence type="ECO:0000256" key="4">
    <source>
        <dbReference type="ARBA" id="ARBA00048819"/>
    </source>
</evidence>
<dbReference type="NCBIfam" id="TIGR02050">
    <property type="entry name" value="gshA_cyan_rel"/>
    <property type="match status" value="1"/>
</dbReference>
<dbReference type="GO" id="GO:0016874">
    <property type="term" value="F:ligase activity"/>
    <property type="evidence" value="ECO:0007669"/>
    <property type="project" value="UniProtKB-KW"/>
</dbReference>
<keyword evidence="3 5" id="KW-0067">ATP-binding</keyword>
<comment type="similarity">
    <text evidence="5">Belongs to the glutamate--cysteine ligase type 2 family. YbdK subfamily.</text>
</comment>
<accession>A0ABZ1YHR7</accession>
<dbReference type="InterPro" id="IPR006336">
    <property type="entry name" value="GCS2"/>
</dbReference>
<dbReference type="SUPFAM" id="SSF55931">
    <property type="entry name" value="Glutamine synthetase/guanido kinase"/>
    <property type="match status" value="1"/>
</dbReference>
<sequence>MPQRRTVGFEEEFLLLDVGGVPVAGVDAVIDWIHTNLGPDESNRFKPELQRVQIESVSLVHTTMQTLQSDLSAARSKLATAGHDCELLVLPIGYAPICGTPHCGGTEDSRYARIHNRYREMAQTYTACGAHVHVGVDGDDQAVAVVNHLRPWLPTLIAVGANSPFHEGHDSGYSSWRIAELSRFPGSGLPPYARSADDYENRVATLVESGVLIDDHMSFWLARPSDVYPTVEVRAADTAATVDDAVLQAVLTRGLVQTAIAALDAGIEGPHIDQQVGAAAVWSAARHGLTGPAIDTVEEVQVPALKMLGNLIEWIADELEEAGDTAVARRLLTGIEHHGTGAARQRSMARLGLKELVESFRLGNGLSTYELH</sequence>
<evidence type="ECO:0000256" key="3">
    <source>
        <dbReference type="ARBA" id="ARBA00022840"/>
    </source>
</evidence>
<reference evidence="6" key="1">
    <citation type="submission" date="2022-10" db="EMBL/GenBank/DDBJ databases">
        <title>The complete genomes of actinobacterial strains from the NBC collection.</title>
        <authorList>
            <person name="Joergensen T.S."/>
            <person name="Alvarez Arevalo M."/>
            <person name="Sterndorff E.B."/>
            <person name="Faurdal D."/>
            <person name="Vuksanovic O."/>
            <person name="Mourched A.-S."/>
            <person name="Charusanti P."/>
            <person name="Shaw S."/>
            <person name="Blin K."/>
            <person name="Weber T."/>
        </authorList>
    </citation>
    <scope>NUCLEOTIDE SEQUENCE</scope>
    <source>
        <strain evidence="6">NBC_01482</strain>
    </source>
</reference>